<dbReference type="RefSeq" id="XP_001733754.1">
    <property type="nucleotide sequence ID" value="XM_001733702.1"/>
</dbReference>
<dbReference type="eggNOG" id="ENOG502RD6W">
    <property type="taxonomic scope" value="Eukaryota"/>
</dbReference>
<feature type="region of interest" description="Disordered" evidence="1">
    <location>
        <begin position="632"/>
        <end position="670"/>
    </location>
</feature>
<evidence type="ECO:0000256" key="1">
    <source>
        <dbReference type="SAM" id="MobiDB-lite"/>
    </source>
</evidence>
<evidence type="ECO:0000313" key="3">
    <source>
        <dbReference type="Proteomes" id="UP000008076"/>
    </source>
</evidence>
<dbReference type="KEGG" id="edi:EDI_322590"/>
<keyword evidence="3" id="KW-1185">Reference proteome</keyword>
<feature type="compositionally biased region" description="Polar residues" evidence="1">
    <location>
        <begin position="632"/>
        <end position="663"/>
    </location>
</feature>
<evidence type="ECO:0000313" key="2">
    <source>
        <dbReference type="EMBL" id="EDR30117.1"/>
    </source>
</evidence>
<sequence length="722" mass="81588">MISTSDGITFSDIVFTNGTTIKERIEGYITLTFNKPIFIKNILVCLSSVHYFGITPLGGVGSVLIDDEPNEKMWTGIERKIIHSEEFEVIFNHYVTEDRITEMCPGTFKYAFSINTNENFHITSLMSNGVGICYELYPTVVLLKGRRVHGKPTIVPLLYNNIELPQSLLESCYTKKEYNKYVLDILCDTGCGYQGDELTGKFSITNRGKQSIEKAVLHFATIVMNTSNKTLSHEINSSTLVYNIPIGTSTFTYKINIPMTTPPDVTDSPLCIHNAIILEFNSGKVLKKIKRIVLPIAVFARTPNSRNVDEYIKSIKIDTLSPCSFDEVPYGLPPKYDSLCPKGIETIYTIDNQVIDINHIEQRNSNFLDYQTSCLPPDMSVGWSKNQLVFINHSFKSVSWNDPRPKNERLPQHIINECNGLLTIKIEETRGIPLRSIFCVKDLTKKNYIEGTIEIPLDSSQNNVVFTVKYNKRYIGYIDIDLNLLPIDRGISSWFFLREPEGSELGFSGMVKMQLVYSSQTISSPKIFEYPAYISTLHFPYYYVTPTLKKLNDLRNKILQTNGQQPFLTYSNNEAIINIPHYSTIYLTVPSFFPLPIPLLRSNAGYITSTNIIDVEIAKKRRPSASVSVTLSNNISQTTPPGLNKNSSCPSQSPKVITPTPIQTKEKQPNVSIIHEHTSSPTPKIPTLSQNKENQLISRKRRLSLGNFLSKKSHNNYGILDD</sequence>
<name>B0E5T1_ENTDS</name>
<proteinExistence type="predicted"/>
<gene>
    <name evidence="2" type="ORF">EDI_322590</name>
</gene>
<accession>B0E5T1</accession>
<dbReference type="Proteomes" id="UP000008076">
    <property type="component" value="Unassembled WGS sequence"/>
</dbReference>
<dbReference type="OMA" id="DRGISSW"/>
<organism evidence="3">
    <name type="scientific">Entamoeba dispar (strain ATCC PRA-260 / SAW760)</name>
    <dbReference type="NCBI Taxonomy" id="370354"/>
    <lineage>
        <taxon>Eukaryota</taxon>
        <taxon>Amoebozoa</taxon>
        <taxon>Evosea</taxon>
        <taxon>Archamoebae</taxon>
        <taxon>Mastigamoebida</taxon>
        <taxon>Entamoebidae</taxon>
        <taxon>Entamoeba</taxon>
    </lineage>
</organism>
<dbReference type="GeneID" id="5878633"/>
<dbReference type="AlphaFoldDB" id="B0E5T1"/>
<protein>
    <submittedName>
        <fullName evidence="2">Uncharacterized protein</fullName>
    </submittedName>
</protein>
<dbReference type="OrthoDB" id="26770at2759"/>
<dbReference type="EMBL" id="DS547835">
    <property type="protein sequence ID" value="EDR30117.1"/>
    <property type="molecule type" value="Genomic_DNA"/>
</dbReference>
<dbReference type="VEuPathDB" id="AmoebaDB:EDI_322590"/>
<reference evidence="3" key="1">
    <citation type="submission" date="2007-12" db="EMBL/GenBank/DDBJ databases">
        <title>Annotation of Entamoeba dispar SAW760.</title>
        <authorList>
            <person name="Lorenzi H."/>
            <person name="Inman J."/>
            <person name="Schobel S."/>
            <person name="Amedeo P."/>
            <person name="Caler E."/>
        </authorList>
    </citation>
    <scope>NUCLEOTIDE SEQUENCE [LARGE SCALE GENOMIC DNA]</scope>
    <source>
        <strain evidence="3">ATCC PRA-260 / SAW760</strain>
    </source>
</reference>